<dbReference type="InterPro" id="IPR011990">
    <property type="entry name" value="TPR-like_helical_dom_sf"/>
</dbReference>
<protein>
    <submittedName>
        <fullName evidence="8">Uncharacterized protein</fullName>
    </submittedName>
</protein>
<accession>A0ABP5IVL6</accession>
<dbReference type="Proteomes" id="UP001500443">
    <property type="component" value="Unassembled WGS sequence"/>
</dbReference>
<keyword evidence="3" id="KW-0805">Transcription regulation</keyword>
<dbReference type="PANTHER" id="PTHR35807:SF1">
    <property type="entry name" value="TRANSCRIPTIONAL REGULATOR REDD"/>
    <property type="match status" value="1"/>
</dbReference>
<dbReference type="InterPro" id="IPR005158">
    <property type="entry name" value="BTAD"/>
</dbReference>
<dbReference type="Pfam" id="PF00486">
    <property type="entry name" value="Trans_reg_C"/>
    <property type="match status" value="1"/>
</dbReference>
<dbReference type="SMART" id="SM00862">
    <property type="entry name" value="Trans_reg_C"/>
    <property type="match status" value="1"/>
</dbReference>
<dbReference type="EMBL" id="BAAAPF010000001">
    <property type="protein sequence ID" value="GAA2106142.1"/>
    <property type="molecule type" value="Genomic_DNA"/>
</dbReference>
<gene>
    <name evidence="8" type="ORF">GCM10009802_00090</name>
</gene>
<dbReference type="Pfam" id="PF03704">
    <property type="entry name" value="BTAD"/>
    <property type="match status" value="1"/>
</dbReference>
<dbReference type="InterPro" id="IPR016032">
    <property type="entry name" value="Sig_transdc_resp-reg_C-effctor"/>
</dbReference>
<dbReference type="Gene3D" id="1.10.10.10">
    <property type="entry name" value="Winged helix-like DNA-binding domain superfamily/Winged helix DNA-binding domain"/>
    <property type="match status" value="1"/>
</dbReference>
<dbReference type="InterPro" id="IPR036388">
    <property type="entry name" value="WH-like_DNA-bd_sf"/>
</dbReference>
<keyword evidence="2" id="KW-0902">Two-component regulatory system</keyword>
<keyword evidence="5" id="KW-0804">Transcription</keyword>
<organism evidence="8 9">
    <name type="scientific">Streptomyces synnematoformans</name>
    <dbReference type="NCBI Taxonomy" id="415721"/>
    <lineage>
        <taxon>Bacteria</taxon>
        <taxon>Bacillati</taxon>
        <taxon>Actinomycetota</taxon>
        <taxon>Actinomycetes</taxon>
        <taxon>Kitasatosporales</taxon>
        <taxon>Streptomycetaceae</taxon>
        <taxon>Streptomyces</taxon>
    </lineage>
</organism>
<dbReference type="Gene3D" id="1.25.40.10">
    <property type="entry name" value="Tetratricopeptide repeat domain"/>
    <property type="match status" value="1"/>
</dbReference>
<evidence type="ECO:0000313" key="9">
    <source>
        <dbReference type="Proteomes" id="UP001500443"/>
    </source>
</evidence>
<evidence type="ECO:0000256" key="1">
    <source>
        <dbReference type="ARBA" id="ARBA00005820"/>
    </source>
</evidence>
<dbReference type="InterPro" id="IPR001867">
    <property type="entry name" value="OmpR/PhoB-type_DNA-bd"/>
</dbReference>
<evidence type="ECO:0000259" key="7">
    <source>
        <dbReference type="SMART" id="SM01043"/>
    </source>
</evidence>
<evidence type="ECO:0000313" key="8">
    <source>
        <dbReference type="EMBL" id="GAA2106142.1"/>
    </source>
</evidence>
<keyword evidence="4" id="KW-0238">DNA-binding</keyword>
<feature type="domain" description="Bacterial transcriptional activator" evidence="7">
    <location>
        <begin position="107"/>
        <end position="252"/>
    </location>
</feature>
<dbReference type="SMART" id="SM01043">
    <property type="entry name" value="BTAD"/>
    <property type="match status" value="1"/>
</dbReference>
<dbReference type="PANTHER" id="PTHR35807">
    <property type="entry name" value="TRANSCRIPTIONAL REGULATOR REDD-RELATED"/>
    <property type="match status" value="1"/>
</dbReference>
<keyword evidence="9" id="KW-1185">Reference proteome</keyword>
<evidence type="ECO:0000259" key="6">
    <source>
        <dbReference type="SMART" id="SM00862"/>
    </source>
</evidence>
<comment type="similarity">
    <text evidence="1">Belongs to the AfsR/DnrI/RedD regulatory family.</text>
</comment>
<name>A0ABP5IVL6_9ACTN</name>
<comment type="caution">
    <text evidence="8">The sequence shown here is derived from an EMBL/GenBank/DDBJ whole genome shotgun (WGS) entry which is preliminary data.</text>
</comment>
<sequence>MEIEVLGGLEVRRNGRSIVPSGSEAQQVLALLAARADQVVPMTSLICEIWQDTPPHDARRRVEALVCQLRKRLAAALQLGGEPAAAASSILVSVPGGVLLDSRCSTVDFRAFQRSVGAGLRLLEAGRVAEAARRLRDALDLWRGPVFAGVRQGPYLEAEARPLKEARLGALDQWAEAELRLGRQAELVPELTLLTGRHRTDEGLHGKLMTALHRCGRSDEALAVYNWFRAALAREHGTEPSDRLGRIRHGILLEVHDTKPTSLLLRDDFLLQVA</sequence>
<dbReference type="SUPFAM" id="SSF46894">
    <property type="entry name" value="C-terminal effector domain of the bipartite response regulators"/>
    <property type="match status" value="1"/>
</dbReference>
<dbReference type="SUPFAM" id="SSF48452">
    <property type="entry name" value="TPR-like"/>
    <property type="match status" value="1"/>
</dbReference>
<reference evidence="9" key="1">
    <citation type="journal article" date="2019" name="Int. J. Syst. Evol. Microbiol.">
        <title>The Global Catalogue of Microorganisms (GCM) 10K type strain sequencing project: providing services to taxonomists for standard genome sequencing and annotation.</title>
        <authorList>
            <consortium name="The Broad Institute Genomics Platform"/>
            <consortium name="The Broad Institute Genome Sequencing Center for Infectious Disease"/>
            <person name="Wu L."/>
            <person name="Ma J."/>
        </authorList>
    </citation>
    <scope>NUCLEOTIDE SEQUENCE [LARGE SCALE GENOMIC DNA]</scope>
    <source>
        <strain evidence="9">JCM 15481</strain>
    </source>
</reference>
<evidence type="ECO:0000256" key="5">
    <source>
        <dbReference type="ARBA" id="ARBA00023163"/>
    </source>
</evidence>
<evidence type="ECO:0000256" key="3">
    <source>
        <dbReference type="ARBA" id="ARBA00023015"/>
    </source>
</evidence>
<feature type="domain" description="OmpR/PhoB-type" evidence="6">
    <location>
        <begin position="15"/>
        <end position="100"/>
    </location>
</feature>
<dbReference type="InterPro" id="IPR051677">
    <property type="entry name" value="AfsR-DnrI-RedD_regulator"/>
</dbReference>
<dbReference type="RefSeq" id="WP_344286512.1">
    <property type="nucleotide sequence ID" value="NZ_BAAAPF010000001.1"/>
</dbReference>
<evidence type="ECO:0000256" key="2">
    <source>
        <dbReference type="ARBA" id="ARBA00023012"/>
    </source>
</evidence>
<dbReference type="CDD" id="cd15831">
    <property type="entry name" value="BTAD"/>
    <property type="match status" value="1"/>
</dbReference>
<proteinExistence type="inferred from homology"/>
<evidence type="ECO:0000256" key="4">
    <source>
        <dbReference type="ARBA" id="ARBA00023125"/>
    </source>
</evidence>